<dbReference type="WBParaSite" id="PDA_v2.g3657.t1">
    <property type="protein sequence ID" value="PDA_v2.g3657.t1"/>
    <property type="gene ID" value="PDA_v2.g3657"/>
</dbReference>
<accession>A0A914QJ87</accession>
<sequence>MTWDAAEAFCVDQGGHLVSIHLPEENNFIINNFNIQFGGAWIGLQLNSDVWKWTDGTEFDCDYWDKDEYPNAKKNKAKIVKTKWWQKDSPITKMYFFCKKPAIP</sequence>
<evidence type="ECO:0000313" key="2">
    <source>
        <dbReference type="Proteomes" id="UP000887578"/>
    </source>
</evidence>
<dbReference type="SUPFAM" id="SSF56436">
    <property type="entry name" value="C-type lectin-like"/>
    <property type="match status" value="1"/>
</dbReference>
<dbReference type="AlphaFoldDB" id="A0A914QJ87"/>
<dbReference type="InterPro" id="IPR050111">
    <property type="entry name" value="C-type_lectin/snaclec_domain"/>
</dbReference>
<name>A0A914QJ87_9BILA</name>
<protein>
    <submittedName>
        <fullName evidence="3">C-type lectin domain-containing protein</fullName>
    </submittedName>
</protein>
<dbReference type="PROSITE" id="PS50041">
    <property type="entry name" value="C_TYPE_LECTIN_2"/>
    <property type="match status" value="1"/>
</dbReference>
<organism evidence="2 3">
    <name type="scientific">Panagrolaimus davidi</name>
    <dbReference type="NCBI Taxonomy" id="227884"/>
    <lineage>
        <taxon>Eukaryota</taxon>
        <taxon>Metazoa</taxon>
        <taxon>Ecdysozoa</taxon>
        <taxon>Nematoda</taxon>
        <taxon>Chromadorea</taxon>
        <taxon>Rhabditida</taxon>
        <taxon>Tylenchina</taxon>
        <taxon>Panagrolaimomorpha</taxon>
        <taxon>Panagrolaimoidea</taxon>
        <taxon>Panagrolaimidae</taxon>
        <taxon>Panagrolaimus</taxon>
    </lineage>
</organism>
<dbReference type="CDD" id="cd00037">
    <property type="entry name" value="CLECT"/>
    <property type="match status" value="1"/>
</dbReference>
<dbReference type="Gene3D" id="3.10.100.10">
    <property type="entry name" value="Mannose-Binding Protein A, subunit A"/>
    <property type="match status" value="1"/>
</dbReference>
<evidence type="ECO:0000313" key="3">
    <source>
        <dbReference type="WBParaSite" id="PDA_v2.g3657.t1"/>
    </source>
</evidence>
<proteinExistence type="predicted"/>
<dbReference type="InterPro" id="IPR001304">
    <property type="entry name" value="C-type_lectin-like"/>
</dbReference>
<dbReference type="Proteomes" id="UP000887578">
    <property type="component" value="Unplaced"/>
</dbReference>
<dbReference type="InterPro" id="IPR016186">
    <property type="entry name" value="C-type_lectin-like/link_sf"/>
</dbReference>
<feature type="domain" description="C-type lectin" evidence="1">
    <location>
        <begin position="1"/>
        <end position="99"/>
    </location>
</feature>
<dbReference type="PANTHER" id="PTHR22803">
    <property type="entry name" value="MANNOSE, PHOSPHOLIPASE, LECTIN RECEPTOR RELATED"/>
    <property type="match status" value="1"/>
</dbReference>
<evidence type="ECO:0000259" key="1">
    <source>
        <dbReference type="PROSITE" id="PS50041"/>
    </source>
</evidence>
<reference evidence="3" key="1">
    <citation type="submission" date="2022-11" db="UniProtKB">
        <authorList>
            <consortium name="WormBaseParasite"/>
        </authorList>
    </citation>
    <scope>IDENTIFICATION</scope>
</reference>
<dbReference type="InterPro" id="IPR016187">
    <property type="entry name" value="CTDL_fold"/>
</dbReference>
<dbReference type="SMART" id="SM00034">
    <property type="entry name" value="CLECT"/>
    <property type="match status" value="1"/>
</dbReference>
<dbReference type="Pfam" id="PF00059">
    <property type="entry name" value="Lectin_C"/>
    <property type="match status" value="1"/>
</dbReference>
<keyword evidence="2" id="KW-1185">Reference proteome</keyword>